<evidence type="ECO:0000256" key="3">
    <source>
        <dbReference type="ARBA" id="ARBA00022833"/>
    </source>
</evidence>
<dbReference type="GO" id="GO:0032266">
    <property type="term" value="F:phosphatidylinositol-3-phosphate binding"/>
    <property type="evidence" value="ECO:0007669"/>
    <property type="project" value="TreeGrafter"/>
</dbReference>
<keyword evidence="3" id="KW-0862">Zinc</keyword>
<feature type="region of interest" description="Disordered" evidence="5">
    <location>
        <begin position="91"/>
        <end position="249"/>
    </location>
</feature>
<evidence type="ECO:0000256" key="4">
    <source>
        <dbReference type="PROSITE-ProRule" id="PRU00091"/>
    </source>
</evidence>
<feature type="compositionally biased region" description="Basic and acidic residues" evidence="5">
    <location>
        <begin position="152"/>
        <end position="169"/>
    </location>
</feature>
<dbReference type="AlphaFoldDB" id="A0A8K1CBT2"/>
<dbReference type="SUPFAM" id="SSF57903">
    <property type="entry name" value="FYVE/PHD zinc finger"/>
    <property type="match status" value="1"/>
</dbReference>
<feature type="region of interest" description="Disordered" evidence="5">
    <location>
        <begin position="300"/>
        <end position="356"/>
    </location>
</feature>
<dbReference type="Proteomes" id="UP000794436">
    <property type="component" value="Unassembled WGS sequence"/>
</dbReference>
<keyword evidence="8" id="KW-1185">Reference proteome</keyword>
<dbReference type="PROSITE" id="PS50178">
    <property type="entry name" value="ZF_FYVE"/>
    <property type="match status" value="1"/>
</dbReference>
<dbReference type="SMART" id="SM00028">
    <property type="entry name" value="TPR"/>
    <property type="match status" value="2"/>
</dbReference>
<feature type="compositionally biased region" description="Low complexity" evidence="5">
    <location>
        <begin position="339"/>
        <end position="351"/>
    </location>
</feature>
<reference evidence="7" key="1">
    <citation type="submission" date="2019-03" db="EMBL/GenBank/DDBJ databases">
        <title>Long read genome sequence of the mycoparasitic Pythium oligandrum ATCC 38472 isolated from sugarbeet rhizosphere.</title>
        <authorList>
            <person name="Gaulin E."/>
        </authorList>
    </citation>
    <scope>NUCLEOTIDE SEQUENCE</scope>
    <source>
        <strain evidence="7">ATCC 38472_TT</strain>
    </source>
</reference>
<dbReference type="GO" id="GO:0008270">
    <property type="term" value="F:zinc ion binding"/>
    <property type="evidence" value="ECO:0007669"/>
    <property type="project" value="UniProtKB-KW"/>
</dbReference>
<dbReference type="GO" id="GO:0006623">
    <property type="term" value="P:protein targeting to vacuole"/>
    <property type="evidence" value="ECO:0007669"/>
    <property type="project" value="TreeGrafter"/>
</dbReference>
<dbReference type="SMART" id="SM00064">
    <property type="entry name" value="FYVE"/>
    <property type="match status" value="1"/>
</dbReference>
<keyword evidence="2 4" id="KW-0863">Zinc-finger</keyword>
<evidence type="ECO:0000256" key="2">
    <source>
        <dbReference type="ARBA" id="ARBA00022771"/>
    </source>
</evidence>
<dbReference type="EMBL" id="SPLM01000108">
    <property type="protein sequence ID" value="TMW60426.1"/>
    <property type="molecule type" value="Genomic_DNA"/>
</dbReference>
<dbReference type="Gene3D" id="3.30.40.10">
    <property type="entry name" value="Zinc/RING finger domain, C3HC4 (zinc finger)"/>
    <property type="match status" value="1"/>
</dbReference>
<sequence length="611" mass="67289">MAESAARAERVRELKTFIPKGRWKVTTECGICGGQFGYLRPRHHCRNCGVSVCGKHSQNRAAIPTSLSTEKQRVCDVCYPKCEFGIGTTQRRRGNTTATPRPRMNFTFMEFDPATNSTRLVKTDRGGRPAIPKSPSNHRQRSKSSAVAPPSRSREEPARQARAFDEYHTPEPAPAPAAGRRRGLSQPPQPIHQSNQQPPPQRRRSPTQAPLQRADTAPQLPHGQPVDPKSLPFDIPSPRKRKNPKLITIGVKTKPAFPEPASSPDDPSGIVSLGDDFGMMPPVEVTHLVASHQVAGPLRSNMAEISPPSPKKLREVPLGTAPLHGKRRSKPHAEDRKTTSSSTGTISVSESEGFDADKSVGGLQGCDCAVASLGPEACDNDKQQPVPEETTLDDKKVCDGATIEPKPIALYESKPQAIPAPVEEVIPPVPAPVTAKPIATTPVNNPERPHRISVEEKKLMQQILDLESQICDHQMELPALMDEWKRAEVAAMTAFEAARRSKERVQQYEKARAAVNYAIRAGVKYYKQKEYDAAILELTRAAAIERTNAKVWYLLAESRLKVRQFEEAETACRMSLGLQKTPGCQALLGRILQQQGRHDEAIQCYLTALDR</sequence>
<dbReference type="InterPro" id="IPR019734">
    <property type="entry name" value="TPR_rpt"/>
</dbReference>
<dbReference type="InterPro" id="IPR000306">
    <property type="entry name" value="Znf_FYVE"/>
</dbReference>
<evidence type="ECO:0000256" key="5">
    <source>
        <dbReference type="SAM" id="MobiDB-lite"/>
    </source>
</evidence>
<dbReference type="GO" id="GO:0043130">
    <property type="term" value="F:ubiquitin binding"/>
    <property type="evidence" value="ECO:0007669"/>
    <property type="project" value="TreeGrafter"/>
</dbReference>
<dbReference type="OrthoDB" id="957735at2759"/>
<dbReference type="SUPFAM" id="SSF48452">
    <property type="entry name" value="TPR-like"/>
    <property type="match status" value="1"/>
</dbReference>
<gene>
    <name evidence="7" type="ORF">Poli38472_000468</name>
</gene>
<evidence type="ECO:0000313" key="7">
    <source>
        <dbReference type="EMBL" id="TMW60426.1"/>
    </source>
</evidence>
<dbReference type="GO" id="GO:0033565">
    <property type="term" value="C:ESCRT-0 complex"/>
    <property type="evidence" value="ECO:0007669"/>
    <property type="project" value="TreeGrafter"/>
</dbReference>
<evidence type="ECO:0000259" key="6">
    <source>
        <dbReference type="PROSITE" id="PS50178"/>
    </source>
</evidence>
<dbReference type="InterPro" id="IPR013083">
    <property type="entry name" value="Znf_RING/FYVE/PHD"/>
</dbReference>
<name>A0A8K1CBT2_PYTOL</name>
<comment type="caution">
    <text evidence="7">The sequence shown here is derived from an EMBL/GenBank/DDBJ whole genome shotgun (WGS) entry which is preliminary data.</text>
</comment>
<evidence type="ECO:0000256" key="1">
    <source>
        <dbReference type="ARBA" id="ARBA00022723"/>
    </source>
</evidence>
<dbReference type="GO" id="GO:0043328">
    <property type="term" value="P:protein transport to vacuole involved in ubiquitin-dependent protein catabolic process via the multivesicular body sorting pathway"/>
    <property type="evidence" value="ECO:0007669"/>
    <property type="project" value="TreeGrafter"/>
</dbReference>
<evidence type="ECO:0000313" key="8">
    <source>
        <dbReference type="Proteomes" id="UP000794436"/>
    </source>
</evidence>
<feature type="domain" description="FYVE-type" evidence="6">
    <location>
        <begin position="23"/>
        <end position="83"/>
    </location>
</feature>
<dbReference type="CDD" id="cd15760">
    <property type="entry name" value="FYVE_scVPS27p_like"/>
    <property type="match status" value="1"/>
</dbReference>
<dbReference type="Gene3D" id="1.25.40.10">
    <property type="entry name" value="Tetratricopeptide repeat domain"/>
    <property type="match status" value="1"/>
</dbReference>
<dbReference type="PANTHER" id="PTHR47794:SF1">
    <property type="entry name" value="VACUOLAR PROTEIN SORTING-ASSOCIATED PROTEIN 27"/>
    <property type="match status" value="1"/>
</dbReference>
<organism evidence="7 8">
    <name type="scientific">Pythium oligandrum</name>
    <name type="common">Mycoparasitic fungus</name>
    <dbReference type="NCBI Taxonomy" id="41045"/>
    <lineage>
        <taxon>Eukaryota</taxon>
        <taxon>Sar</taxon>
        <taxon>Stramenopiles</taxon>
        <taxon>Oomycota</taxon>
        <taxon>Peronosporomycetes</taxon>
        <taxon>Pythiales</taxon>
        <taxon>Pythiaceae</taxon>
        <taxon>Pythium</taxon>
    </lineage>
</organism>
<dbReference type="InterPro" id="IPR011011">
    <property type="entry name" value="Znf_FYVE_PHD"/>
</dbReference>
<dbReference type="Pfam" id="PF01363">
    <property type="entry name" value="FYVE"/>
    <property type="match status" value="1"/>
</dbReference>
<dbReference type="InterPro" id="IPR011990">
    <property type="entry name" value="TPR-like_helical_dom_sf"/>
</dbReference>
<dbReference type="InterPro" id="IPR017455">
    <property type="entry name" value="Znf_FYVE-rel"/>
</dbReference>
<dbReference type="Pfam" id="PF13181">
    <property type="entry name" value="TPR_8"/>
    <property type="match status" value="1"/>
</dbReference>
<protein>
    <recommendedName>
        <fullName evidence="6">FYVE-type domain-containing protein</fullName>
    </recommendedName>
</protein>
<proteinExistence type="predicted"/>
<dbReference type="PANTHER" id="PTHR47794">
    <property type="entry name" value="VACUOLAR PROTEIN SORTING-ASSOCIATED PROTEIN 27"/>
    <property type="match status" value="1"/>
</dbReference>
<accession>A0A8K1CBT2</accession>
<keyword evidence="1" id="KW-0479">Metal-binding</keyword>